<dbReference type="FunCoup" id="B3RTK4">
    <property type="interactions" value="1428"/>
</dbReference>
<dbReference type="PANTHER" id="PTHR44666:SF1">
    <property type="entry name" value="WD REPEAT-CONTAINING PROTEIN 53"/>
    <property type="match status" value="1"/>
</dbReference>
<dbReference type="InterPro" id="IPR001680">
    <property type="entry name" value="WD40_rpt"/>
</dbReference>
<dbReference type="InterPro" id="IPR019775">
    <property type="entry name" value="WD40_repeat_CS"/>
</dbReference>
<feature type="repeat" description="WD" evidence="3">
    <location>
        <begin position="268"/>
        <end position="284"/>
    </location>
</feature>
<dbReference type="PROSITE" id="PS50082">
    <property type="entry name" value="WD_REPEATS_2"/>
    <property type="match status" value="1"/>
</dbReference>
<dbReference type="PROSITE" id="PS00678">
    <property type="entry name" value="WD_REPEATS_1"/>
    <property type="match status" value="1"/>
</dbReference>
<dbReference type="InterPro" id="IPR036322">
    <property type="entry name" value="WD40_repeat_dom_sf"/>
</dbReference>
<dbReference type="PhylomeDB" id="B3RTK4"/>
<proteinExistence type="predicted"/>
<keyword evidence="5" id="KW-1185">Reference proteome</keyword>
<accession>B3RTK4</accession>
<dbReference type="OrthoDB" id="2161379at2759"/>
<dbReference type="Pfam" id="PF00400">
    <property type="entry name" value="WD40"/>
    <property type="match status" value="2"/>
</dbReference>
<dbReference type="AlphaFoldDB" id="B3RTK4"/>
<evidence type="ECO:0000256" key="2">
    <source>
        <dbReference type="ARBA" id="ARBA00022737"/>
    </source>
</evidence>
<evidence type="ECO:0000313" key="5">
    <source>
        <dbReference type="Proteomes" id="UP000009022"/>
    </source>
</evidence>
<evidence type="ECO:0000256" key="3">
    <source>
        <dbReference type="PROSITE-ProRule" id="PRU00221"/>
    </source>
</evidence>
<dbReference type="Gene3D" id="2.130.10.10">
    <property type="entry name" value="YVTN repeat-like/Quinoprotein amine dehydrogenase"/>
    <property type="match status" value="2"/>
</dbReference>
<dbReference type="CTD" id="6752894"/>
<evidence type="ECO:0000313" key="4">
    <source>
        <dbReference type="EMBL" id="EDV26145.1"/>
    </source>
</evidence>
<organism evidence="4 5">
    <name type="scientific">Trichoplax adhaerens</name>
    <name type="common">Trichoplax reptans</name>
    <dbReference type="NCBI Taxonomy" id="10228"/>
    <lineage>
        <taxon>Eukaryota</taxon>
        <taxon>Metazoa</taxon>
        <taxon>Placozoa</taxon>
        <taxon>Uniplacotomia</taxon>
        <taxon>Trichoplacea</taxon>
        <taxon>Trichoplacidae</taxon>
        <taxon>Trichoplax</taxon>
    </lineage>
</organism>
<evidence type="ECO:0000256" key="1">
    <source>
        <dbReference type="ARBA" id="ARBA00022574"/>
    </source>
</evidence>
<dbReference type="GeneID" id="6752894"/>
<dbReference type="RefSeq" id="XP_002112178.1">
    <property type="nucleotide sequence ID" value="XM_002112142.1"/>
</dbReference>
<dbReference type="eggNOG" id="ENOG502QQ86">
    <property type="taxonomic scope" value="Eukaryota"/>
</dbReference>
<dbReference type="SUPFAM" id="SSF50978">
    <property type="entry name" value="WD40 repeat-like"/>
    <property type="match status" value="1"/>
</dbReference>
<dbReference type="KEGG" id="tad:TRIADDRAFT_55956"/>
<name>B3RTK4_TRIAD</name>
<protein>
    <submittedName>
        <fullName evidence="4">Uncharacterized protein</fullName>
    </submittedName>
</protein>
<dbReference type="InterPro" id="IPR015943">
    <property type="entry name" value="WD40/YVTN_repeat-like_dom_sf"/>
</dbReference>
<dbReference type="InterPro" id="IPR042453">
    <property type="entry name" value="WDR53"/>
</dbReference>
<keyword evidence="2" id="KW-0677">Repeat</keyword>
<dbReference type="HOGENOM" id="CLU_057939_1_0_1"/>
<dbReference type="Proteomes" id="UP000009022">
    <property type="component" value="Unassembled WGS sequence"/>
</dbReference>
<dbReference type="STRING" id="10228.B3RTK4"/>
<dbReference type="SMART" id="SM00320">
    <property type="entry name" value="WD40"/>
    <property type="match status" value="5"/>
</dbReference>
<dbReference type="EMBL" id="DS985244">
    <property type="protein sequence ID" value="EDV26145.1"/>
    <property type="molecule type" value="Genomic_DNA"/>
</dbReference>
<dbReference type="OMA" id="GDLMVWG"/>
<sequence>MQVERYHPSSAKADNSILSVDISQGGTVACGIDHGVVDVLELSNKQTIRTLPPPNWVEDQSDYGCNSVIFANGSQHVLYCNDDRRIFKYDLRQQNPLCSSFDYNKEEINQIAVNCTESHLAACDDAGFIVVIDLRNGAVYMDKCCHDSICSCVQFLPNQPFKLISAGMDCKLNYYDIDSEENPTVLQTININDISPSESNHATMVNPPFIHHLDVAWNSNRIACATNDSNIYVFETDYEEDELVHTQCLSGHSLCANQSHFTRWQSTNYLVSAGNDGKLMLWDLLSDGSDENEDEECEYPAPVVIDHKCKVNWIASSDAPSQIIMVSDLSPSITLYSNIGCPS</sequence>
<keyword evidence="1 3" id="KW-0853">WD repeat</keyword>
<reference evidence="4 5" key="1">
    <citation type="journal article" date="2008" name="Nature">
        <title>The Trichoplax genome and the nature of placozoans.</title>
        <authorList>
            <person name="Srivastava M."/>
            <person name="Begovic E."/>
            <person name="Chapman J."/>
            <person name="Putnam N.H."/>
            <person name="Hellsten U."/>
            <person name="Kawashima T."/>
            <person name="Kuo A."/>
            <person name="Mitros T."/>
            <person name="Salamov A."/>
            <person name="Carpenter M.L."/>
            <person name="Signorovitch A.Y."/>
            <person name="Moreno M.A."/>
            <person name="Kamm K."/>
            <person name="Grimwood J."/>
            <person name="Schmutz J."/>
            <person name="Shapiro H."/>
            <person name="Grigoriev I.V."/>
            <person name="Buss L.W."/>
            <person name="Schierwater B."/>
            <person name="Dellaporta S.L."/>
            <person name="Rokhsar D.S."/>
        </authorList>
    </citation>
    <scope>NUCLEOTIDE SEQUENCE [LARGE SCALE GENOMIC DNA]</scope>
    <source>
        <strain evidence="4 5">Grell-BS-1999</strain>
    </source>
</reference>
<gene>
    <name evidence="4" type="ORF">TRIADDRAFT_55956</name>
</gene>
<dbReference type="InParanoid" id="B3RTK4"/>
<dbReference type="PANTHER" id="PTHR44666">
    <property type="entry name" value="WD REPEAT-CONTAINING PROTEIN 53"/>
    <property type="match status" value="1"/>
</dbReference>